<name>A0ABR1GMB5_9HYPO</name>
<protein>
    <recommendedName>
        <fullName evidence="2">N-acetyltransferase domain-containing protein</fullName>
    </recommendedName>
</protein>
<sequence length="240" mass="26369">MSSTNPPAPEDDRPLTFEVLTAPVDKTDALNLVADSIAQERQVASRSLIFNPLCLSVAVAVISVVHFSTESIRTDVTSMLTTYSGLVLAYLLAIRYATSAYIRIAEETDWPNWLYGSDSEPADNVVLGARYGTEIIATVILRLHRVKKTKDNGKATIRAWTTNLRYRRRGLGGDMLREAVKTAKQTLGRNCTVEFAADHANSAMPLPSMFNGPVIARQKRATNALSVAMKEWEAGESSQH</sequence>
<dbReference type="CDD" id="cd04301">
    <property type="entry name" value="NAT_SF"/>
    <property type="match status" value="1"/>
</dbReference>
<evidence type="ECO:0000259" key="2">
    <source>
        <dbReference type="Pfam" id="PF00583"/>
    </source>
</evidence>
<keyword evidence="1" id="KW-0812">Transmembrane</keyword>
<dbReference type="Pfam" id="PF00583">
    <property type="entry name" value="Acetyltransf_1"/>
    <property type="match status" value="1"/>
</dbReference>
<keyword evidence="1" id="KW-1133">Transmembrane helix</keyword>
<dbReference type="InterPro" id="IPR016181">
    <property type="entry name" value="Acyl_CoA_acyltransferase"/>
</dbReference>
<comment type="caution">
    <text evidence="3">The sequence shown here is derived from an EMBL/GenBank/DDBJ whole genome shotgun (WGS) entry which is preliminary data.</text>
</comment>
<evidence type="ECO:0000256" key="1">
    <source>
        <dbReference type="SAM" id="Phobius"/>
    </source>
</evidence>
<organism evidence="3 4">
    <name type="scientific">Neonectria punicea</name>
    <dbReference type="NCBI Taxonomy" id="979145"/>
    <lineage>
        <taxon>Eukaryota</taxon>
        <taxon>Fungi</taxon>
        <taxon>Dikarya</taxon>
        <taxon>Ascomycota</taxon>
        <taxon>Pezizomycotina</taxon>
        <taxon>Sordariomycetes</taxon>
        <taxon>Hypocreomycetidae</taxon>
        <taxon>Hypocreales</taxon>
        <taxon>Nectriaceae</taxon>
        <taxon>Neonectria</taxon>
    </lineage>
</organism>
<reference evidence="3 4" key="1">
    <citation type="journal article" date="2025" name="Microbiol. Resour. Announc.">
        <title>Draft genome sequences for Neonectria magnoliae and Neonectria punicea, canker pathogens of Liriodendron tulipifera and Acer saccharum in West Virginia.</title>
        <authorList>
            <person name="Petronek H.M."/>
            <person name="Kasson M.T."/>
            <person name="Metheny A.M."/>
            <person name="Stauder C.M."/>
            <person name="Lovett B."/>
            <person name="Lynch S.C."/>
            <person name="Garnas J.R."/>
            <person name="Kasson L.R."/>
            <person name="Stajich J.E."/>
        </authorList>
    </citation>
    <scope>NUCLEOTIDE SEQUENCE [LARGE SCALE GENOMIC DNA]</scope>
    <source>
        <strain evidence="3 4">NRRL 64653</strain>
    </source>
</reference>
<feature type="transmembrane region" description="Helical" evidence="1">
    <location>
        <begin position="80"/>
        <end position="98"/>
    </location>
</feature>
<feature type="domain" description="N-acetyltransferase" evidence="2">
    <location>
        <begin position="113"/>
        <end position="191"/>
    </location>
</feature>
<keyword evidence="4" id="KW-1185">Reference proteome</keyword>
<keyword evidence="1" id="KW-0472">Membrane</keyword>
<gene>
    <name evidence="3" type="ORF">QQX98_011363</name>
</gene>
<dbReference type="Gene3D" id="3.40.630.30">
    <property type="match status" value="1"/>
</dbReference>
<proteinExistence type="predicted"/>
<dbReference type="EMBL" id="JAZAVJ010000276">
    <property type="protein sequence ID" value="KAK7402878.1"/>
    <property type="molecule type" value="Genomic_DNA"/>
</dbReference>
<dbReference type="InterPro" id="IPR000182">
    <property type="entry name" value="GNAT_dom"/>
</dbReference>
<evidence type="ECO:0000313" key="4">
    <source>
        <dbReference type="Proteomes" id="UP001498476"/>
    </source>
</evidence>
<feature type="transmembrane region" description="Helical" evidence="1">
    <location>
        <begin position="48"/>
        <end position="68"/>
    </location>
</feature>
<dbReference type="SUPFAM" id="SSF55729">
    <property type="entry name" value="Acyl-CoA N-acyltransferases (Nat)"/>
    <property type="match status" value="1"/>
</dbReference>
<evidence type="ECO:0000313" key="3">
    <source>
        <dbReference type="EMBL" id="KAK7402878.1"/>
    </source>
</evidence>
<accession>A0ABR1GMB5</accession>
<dbReference type="Proteomes" id="UP001498476">
    <property type="component" value="Unassembled WGS sequence"/>
</dbReference>